<feature type="active site" description="Proton acceptor" evidence="9">
    <location>
        <position position="415"/>
    </location>
</feature>
<feature type="domain" description="GRF-type" evidence="13">
    <location>
        <begin position="589"/>
        <end position="637"/>
    </location>
</feature>
<dbReference type="InterPro" id="IPR010666">
    <property type="entry name" value="Znf_GRF"/>
</dbReference>
<evidence type="ECO:0000256" key="2">
    <source>
        <dbReference type="ARBA" id="ARBA00013541"/>
    </source>
</evidence>
<dbReference type="InterPro" id="IPR036691">
    <property type="entry name" value="Endo/exonu/phosph_ase_sf"/>
</dbReference>
<reference evidence="14" key="1">
    <citation type="submission" date="2021-01" db="EMBL/GenBank/DDBJ databases">
        <authorList>
            <person name="Corre E."/>
            <person name="Pelletier E."/>
            <person name="Niang G."/>
            <person name="Scheremetjew M."/>
            <person name="Finn R."/>
            <person name="Kale V."/>
            <person name="Holt S."/>
            <person name="Cochrane G."/>
            <person name="Meng A."/>
            <person name="Brown T."/>
            <person name="Cohen L."/>
        </authorList>
    </citation>
    <scope>NUCLEOTIDE SEQUENCE</scope>
    <source>
        <strain evidence="14">CCAC1681</strain>
    </source>
</reference>
<proteinExistence type="inferred from homology"/>
<name>A0A7S0D5X2_MICPS</name>
<evidence type="ECO:0000259" key="13">
    <source>
        <dbReference type="PROSITE" id="PS51999"/>
    </source>
</evidence>
<feature type="site" description="Interaction with DNA substrate" evidence="11">
    <location>
        <position position="415"/>
    </location>
</feature>
<feature type="active site" evidence="9">
    <location>
        <position position="236"/>
    </location>
</feature>
<feature type="binding site" evidence="10">
    <location>
        <position position="281"/>
    </location>
    <ligand>
        <name>Mg(2+)</name>
        <dbReference type="ChEBI" id="CHEBI:18420"/>
        <label>1</label>
    </ligand>
</feature>
<evidence type="ECO:0000256" key="3">
    <source>
        <dbReference type="ARBA" id="ARBA00022723"/>
    </source>
</evidence>
<dbReference type="AlphaFoldDB" id="A0A7S0D5X2"/>
<keyword evidence="5" id="KW-0378">Hydrolase</keyword>
<keyword evidence="3 10" id="KW-0479">Metal-binding</keyword>
<dbReference type="GO" id="GO:0006284">
    <property type="term" value="P:base-excision repair"/>
    <property type="evidence" value="ECO:0007669"/>
    <property type="project" value="TreeGrafter"/>
</dbReference>
<feature type="binding site" evidence="10">
    <location>
        <position position="283"/>
    </location>
    <ligand>
        <name>Mg(2+)</name>
        <dbReference type="ChEBI" id="CHEBI:18420"/>
        <label>1</label>
    </ligand>
</feature>
<feature type="binding site" evidence="10">
    <location>
        <position position="414"/>
    </location>
    <ligand>
        <name>Mg(2+)</name>
        <dbReference type="ChEBI" id="CHEBI:18420"/>
        <label>1</label>
    </ligand>
</feature>
<keyword evidence="10" id="KW-0464">Manganese</keyword>
<dbReference type="GO" id="GO:0005634">
    <property type="term" value="C:nucleus"/>
    <property type="evidence" value="ECO:0007669"/>
    <property type="project" value="TreeGrafter"/>
</dbReference>
<evidence type="ECO:0000256" key="6">
    <source>
        <dbReference type="ARBA" id="ARBA00022833"/>
    </source>
</evidence>
<evidence type="ECO:0000313" key="14">
    <source>
        <dbReference type="EMBL" id="CAD8444748.1"/>
    </source>
</evidence>
<dbReference type="EMBL" id="HBEN01010433">
    <property type="protein sequence ID" value="CAD8444748.1"/>
    <property type="molecule type" value="Transcribed_RNA"/>
</dbReference>
<dbReference type="PANTHER" id="PTHR22748:SF4">
    <property type="entry name" value="DNA-(APURINIC OR APYRIMIDINIC SITE) ENDONUCLEASE 2"/>
    <property type="match status" value="1"/>
</dbReference>
<feature type="active site" description="Proton donor/acceptor" evidence="9">
    <location>
        <position position="281"/>
    </location>
</feature>
<dbReference type="PANTHER" id="PTHR22748">
    <property type="entry name" value="AP ENDONUCLEASE"/>
    <property type="match status" value="1"/>
</dbReference>
<dbReference type="Pfam" id="PF03372">
    <property type="entry name" value="Exo_endo_phos"/>
    <property type="match status" value="1"/>
</dbReference>
<dbReference type="GO" id="GO:0008270">
    <property type="term" value="F:zinc ion binding"/>
    <property type="evidence" value="ECO:0007669"/>
    <property type="project" value="UniProtKB-KW"/>
</dbReference>
<keyword evidence="4 12" id="KW-0863">Zinc-finger</keyword>
<keyword evidence="6" id="KW-0862">Zinc</keyword>
<gene>
    <name evidence="14" type="ORF">MSP1401_LOCUS8618</name>
</gene>
<sequence length="638" mass="67192">MRVAADPPPPFVTLPLRAAPRDAECSPRVCASGADASTSGRADTAVISLVSWNIGLRGLRQLADASRTADRVAAKDEHGVSRPLGYGSVDALLASLGEDVHVVCLQETKLTGRADLTPELACPKGWDSAFSVCRDANGKKGKSGYAGVATYFRTRLNVVGAEEGITGVLAEDTSGEGDAFFGDANDDAPNAPNAASAVGHRGAMGERFSRSRMRELDAEGRCVLVDFGAFVLFNLYVPAVTSSDEREAEARAEFKRDFLDAAAIRWSALRAAGRNVVLCGDWNVSPAAIDSAHAPSSARRSPAEEAAFVASNPGRLWLARATGNGAAVRAATDAKAPETNTNAKERPKASGPAVLVDVFRATYPKVTGAFTCWNVAAGAQLTNHGSRIDYFLVDPDFARRVTRCGIAQSHPGSDHCPVFITVAAPEEVLRNARDDPIRASASSPLPSLVSSVALARAGRQARLTGFFRKGAPRPAAAAESSVATRVPVGAKRKGDVSIRSFFARKGAGGDDAGGGSGGGERVRNVAAEATTATPTETFLSGELQRRLRNRGPPESPTAPAALLSTTATASKETVDAWRRIQERQKPPRCRGHGEPAKVRKVTKAGPNFGRVFFACPRPAGDRANGGDCGFFQWAYDRK</sequence>
<feature type="site" description="Important for catalytic activity" evidence="11">
    <location>
        <position position="389"/>
    </location>
</feature>
<evidence type="ECO:0000256" key="12">
    <source>
        <dbReference type="PROSITE-ProRule" id="PRU01343"/>
    </source>
</evidence>
<accession>A0A7S0D5X2</accession>
<dbReference type="PROSITE" id="PS51999">
    <property type="entry name" value="ZF_GRF"/>
    <property type="match status" value="1"/>
</dbReference>
<comment type="cofactor">
    <cofactor evidence="10">
        <name>Mg(2+)</name>
        <dbReference type="ChEBI" id="CHEBI:18420"/>
    </cofactor>
    <cofactor evidence="10">
        <name>Mn(2+)</name>
        <dbReference type="ChEBI" id="CHEBI:29035"/>
    </cofactor>
    <text evidence="10">Probably binds two magnesium or manganese ions per subunit.</text>
</comment>
<dbReference type="InterPro" id="IPR004808">
    <property type="entry name" value="AP_endonuc_1"/>
</dbReference>
<evidence type="ECO:0000256" key="1">
    <source>
        <dbReference type="ARBA" id="ARBA00007092"/>
    </source>
</evidence>
<organism evidence="14">
    <name type="scientific">Micromonas pusilla</name>
    <name type="common">Picoplanktonic green alga</name>
    <name type="synonym">Chromulina pusilla</name>
    <dbReference type="NCBI Taxonomy" id="38833"/>
    <lineage>
        <taxon>Eukaryota</taxon>
        <taxon>Viridiplantae</taxon>
        <taxon>Chlorophyta</taxon>
        <taxon>Mamiellophyceae</taxon>
        <taxon>Mamiellales</taxon>
        <taxon>Mamiellaceae</taxon>
        <taxon>Micromonas</taxon>
    </lineage>
</organism>
<dbReference type="GO" id="GO:0003906">
    <property type="term" value="F:DNA-(apurinic or apyrimidinic site) endonuclease activity"/>
    <property type="evidence" value="ECO:0007669"/>
    <property type="project" value="TreeGrafter"/>
</dbReference>
<keyword evidence="7 10" id="KW-0460">Magnesium</keyword>
<evidence type="ECO:0000256" key="8">
    <source>
        <dbReference type="ARBA" id="ARBA00023242"/>
    </source>
</evidence>
<dbReference type="InterPro" id="IPR005135">
    <property type="entry name" value="Endo/exonuclease/phosphatase"/>
</dbReference>
<feature type="binding site" evidence="10">
    <location>
        <position position="107"/>
    </location>
    <ligand>
        <name>Mg(2+)</name>
        <dbReference type="ChEBI" id="CHEBI:18420"/>
        <label>1</label>
    </ligand>
</feature>
<dbReference type="GO" id="GO:0008081">
    <property type="term" value="F:phosphoric diester hydrolase activity"/>
    <property type="evidence" value="ECO:0007669"/>
    <property type="project" value="TreeGrafter"/>
</dbReference>
<dbReference type="Gene3D" id="3.60.10.10">
    <property type="entry name" value="Endonuclease/exonuclease/phosphatase"/>
    <property type="match status" value="1"/>
</dbReference>
<evidence type="ECO:0000256" key="5">
    <source>
        <dbReference type="ARBA" id="ARBA00022801"/>
    </source>
</evidence>
<feature type="site" description="Important for catalytic activity" evidence="11">
    <location>
        <position position="283"/>
    </location>
</feature>
<evidence type="ECO:0000256" key="10">
    <source>
        <dbReference type="PIRSR" id="PIRSR604808-2"/>
    </source>
</evidence>
<evidence type="ECO:0000256" key="7">
    <source>
        <dbReference type="ARBA" id="ARBA00022842"/>
    </source>
</evidence>
<feature type="binding site" evidence="10">
    <location>
        <position position="415"/>
    </location>
    <ligand>
        <name>Mg(2+)</name>
        <dbReference type="ChEBI" id="CHEBI:18420"/>
        <label>1</label>
    </ligand>
</feature>
<dbReference type="PROSITE" id="PS51435">
    <property type="entry name" value="AP_NUCLEASE_F1_4"/>
    <property type="match status" value="1"/>
</dbReference>
<evidence type="ECO:0000256" key="9">
    <source>
        <dbReference type="PIRSR" id="PIRSR604808-1"/>
    </source>
</evidence>
<feature type="binding site" evidence="10">
    <location>
        <position position="53"/>
    </location>
    <ligand>
        <name>Mg(2+)</name>
        <dbReference type="ChEBI" id="CHEBI:18420"/>
        <label>1</label>
    </ligand>
</feature>
<comment type="similarity">
    <text evidence="1">Belongs to the DNA repair enzymes AP/ExoA family.</text>
</comment>
<keyword evidence="8" id="KW-0539">Nucleus</keyword>
<evidence type="ECO:0000256" key="11">
    <source>
        <dbReference type="PIRSR" id="PIRSR604808-3"/>
    </source>
</evidence>
<protein>
    <recommendedName>
        <fullName evidence="2">DNA-(apurinic or apyrimidinic site) endonuclease 2</fullName>
    </recommendedName>
</protein>
<dbReference type="Pfam" id="PF06839">
    <property type="entry name" value="Zn_ribbon_GRF"/>
    <property type="match status" value="1"/>
</dbReference>
<dbReference type="GO" id="GO:0008311">
    <property type="term" value="F:double-stranded DNA 3'-5' DNA exonuclease activity"/>
    <property type="evidence" value="ECO:0007669"/>
    <property type="project" value="TreeGrafter"/>
</dbReference>
<dbReference type="SUPFAM" id="SSF56219">
    <property type="entry name" value="DNase I-like"/>
    <property type="match status" value="1"/>
</dbReference>
<evidence type="ECO:0000256" key="4">
    <source>
        <dbReference type="ARBA" id="ARBA00022771"/>
    </source>
</evidence>